<feature type="compositionally biased region" description="Polar residues" evidence="1">
    <location>
        <begin position="153"/>
        <end position="163"/>
    </location>
</feature>
<name>A0A660L2Z1_9ACTN</name>
<sequence length="381" mass="37308">MVITAPAFAQLPDPTKNLPKVPVPTVQVPVPTVQVPVPVPTVQVPVPTVPVPVPTVQVPVPTVQAPVPTPNAPQGAPPSSSGGGGGGGTSAGGGSTTGGGSGSSGESGSSGGSGSGGGSATGGGGGSGSSGSAAGGGSGSRAGGEPAKRRCSTPGTCSGSTRGPSVPAGVDLTRLSAAQRRDRRLVQTVTRATGCLDALPAEQRRVLTLRAGVGRQPARTRASVARRLDVSVRKVARIERAGLRKLRALAQRGGCVAAVAPPTARADAEPVASAIRPSAGGGRDGDRGAARKPRRTGDVDAERTPGAGGVDGVTQTNLPAAAAPTTSLGALITALLLALAAMTLVVVWTLRRQEPATPAPEPPPAAPSGERWDEPPPGLDR</sequence>
<dbReference type="EMBL" id="RBIL01000002">
    <property type="protein sequence ID" value="RKQ87808.1"/>
    <property type="molecule type" value="Genomic_DNA"/>
</dbReference>
<dbReference type="InterPro" id="IPR036388">
    <property type="entry name" value="WH-like_DNA-bd_sf"/>
</dbReference>
<dbReference type="Gene3D" id="1.10.10.10">
    <property type="entry name" value="Winged helix-like DNA-binding domain superfamily/Winged helix DNA-binding domain"/>
    <property type="match status" value="1"/>
</dbReference>
<keyword evidence="2" id="KW-0472">Membrane</keyword>
<dbReference type="Proteomes" id="UP000278962">
    <property type="component" value="Unassembled WGS sequence"/>
</dbReference>
<proteinExistence type="predicted"/>
<dbReference type="InterPro" id="IPR007630">
    <property type="entry name" value="RNA_pol_sigma70_r4"/>
</dbReference>
<accession>A0A660L2Z1</accession>
<feature type="compositionally biased region" description="Gly residues" evidence="1">
    <location>
        <begin position="81"/>
        <end position="142"/>
    </location>
</feature>
<feature type="compositionally biased region" description="Basic and acidic residues" evidence="1">
    <location>
        <begin position="370"/>
        <end position="381"/>
    </location>
</feature>
<comment type="caution">
    <text evidence="4">The sequence shown here is derived from an EMBL/GenBank/DDBJ whole genome shotgun (WGS) entry which is preliminary data.</text>
</comment>
<feature type="domain" description="RNA polymerase sigma-70 region 4" evidence="3">
    <location>
        <begin position="195"/>
        <end position="248"/>
    </location>
</feature>
<dbReference type="AlphaFoldDB" id="A0A660L2Z1"/>
<evidence type="ECO:0000259" key="3">
    <source>
        <dbReference type="Pfam" id="PF04545"/>
    </source>
</evidence>
<dbReference type="InterPro" id="IPR013324">
    <property type="entry name" value="RNA_pol_sigma_r3/r4-like"/>
</dbReference>
<gene>
    <name evidence="4" type="ORF">C8N24_5837</name>
</gene>
<dbReference type="SUPFAM" id="SSF88659">
    <property type="entry name" value="Sigma3 and sigma4 domains of RNA polymerase sigma factors"/>
    <property type="match status" value="1"/>
</dbReference>
<feature type="compositionally biased region" description="Pro residues" evidence="1">
    <location>
        <begin position="357"/>
        <end position="366"/>
    </location>
</feature>
<evidence type="ECO:0000313" key="4">
    <source>
        <dbReference type="EMBL" id="RKQ87808.1"/>
    </source>
</evidence>
<evidence type="ECO:0000256" key="2">
    <source>
        <dbReference type="SAM" id="Phobius"/>
    </source>
</evidence>
<reference evidence="4 5" key="1">
    <citation type="submission" date="2018-10" db="EMBL/GenBank/DDBJ databases">
        <title>Genomic Encyclopedia of Archaeal and Bacterial Type Strains, Phase II (KMG-II): from individual species to whole genera.</title>
        <authorList>
            <person name="Goeker M."/>
        </authorList>
    </citation>
    <scope>NUCLEOTIDE SEQUENCE [LARGE SCALE GENOMIC DNA]</scope>
    <source>
        <strain evidence="4 5">DSM 14954</strain>
    </source>
</reference>
<feature type="region of interest" description="Disordered" evidence="1">
    <location>
        <begin position="354"/>
        <end position="381"/>
    </location>
</feature>
<feature type="transmembrane region" description="Helical" evidence="2">
    <location>
        <begin position="328"/>
        <end position="350"/>
    </location>
</feature>
<dbReference type="GO" id="GO:0006352">
    <property type="term" value="P:DNA-templated transcription initiation"/>
    <property type="evidence" value="ECO:0007669"/>
    <property type="project" value="InterPro"/>
</dbReference>
<organism evidence="4 5">
    <name type="scientific">Solirubrobacter pauli</name>
    <dbReference type="NCBI Taxonomy" id="166793"/>
    <lineage>
        <taxon>Bacteria</taxon>
        <taxon>Bacillati</taxon>
        <taxon>Actinomycetota</taxon>
        <taxon>Thermoleophilia</taxon>
        <taxon>Solirubrobacterales</taxon>
        <taxon>Solirubrobacteraceae</taxon>
        <taxon>Solirubrobacter</taxon>
    </lineage>
</organism>
<feature type="region of interest" description="Disordered" evidence="1">
    <location>
        <begin position="261"/>
        <end position="315"/>
    </location>
</feature>
<evidence type="ECO:0000313" key="5">
    <source>
        <dbReference type="Proteomes" id="UP000278962"/>
    </source>
</evidence>
<feature type="compositionally biased region" description="Basic and acidic residues" evidence="1">
    <location>
        <begin position="283"/>
        <end position="303"/>
    </location>
</feature>
<keyword evidence="2" id="KW-0812">Transmembrane</keyword>
<dbReference type="GO" id="GO:0003700">
    <property type="term" value="F:DNA-binding transcription factor activity"/>
    <property type="evidence" value="ECO:0007669"/>
    <property type="project" value="InterPro"/>
</dbReference>
<protein>
    <submittedName>
        <fullName evidence="4">Sigma-70-like protein</fullName>
    </submittedName>
</protein>
<dbReference type="Pfam" id="PF04545">
    <property type="entry name" value="Sigma70_r4"/>
    <property type="match status" value="1"/>
</dbReference>
<feature type="region of interest" description="Disordered" evidence="1">
    <location>
        <begin position="64"/>
        <end position="169"/>
    </location>
</feature>
<evidence type="ECO:0000256" key="1">
    <source>
        <dbReference type="SAM" id="MobiDB-lite"/>
    </source>
</evidence>
<keyword evidence="5" id="KW-1185">Reference proteome</keyword>
<keyword evidence="2" id="KW-1133">Transmembrane helix</keyword>